<dbReference type="AlphaFoldDB" id="A0A915DMP1"/>
<evidence type="ECO:0000313" key="2">
    <source>
        <dbReference type="WBParaSite" id="jg20991"/>
    </source>
</evidence>
<accession>A0A915DMP1</accession>
<proteinExistence type="predicted"/>
<dbReference type="Proteomes" id="UP000887574">
    <property type="component" value="Unplaced"/>
</dbReference>
<dbReference type="WBParaSite" id="jg20991">
    <property type="protein sequence ID" value="jg20991"/>
    <property type="gene ID" value="jg20991"/>
</dbReference>
<sequence>MLPHKYSLQILKFESRSNRLCFASVSQNENQYPPEVVVSSEIMHSFLFSEEYEITEIMSHEVPERGLFEKELEVIKLEISAIARIERKYEKTFGAEVCHVFRNSFEQRLRRVNTSDMDELDHMRE</sequence>
<organism evidence="1 2">
    <name type="scientific">Ditylenchus dipsaci</name>
    <dbReference type="NCBI Taxonomy" id="166011"/>
    <lineage>
        <taxon>Eukaryota</taxon>
        <taxon>Metazoa</taxon>
        <taxon>Ecdysozoa</taxon>
        <taxon>Nematoda</taxon>
        <taxon>Chromadorea</taxon>
        <taxon>Rhabditida</taxon>
        <taxon>Tylenchina</taxon>
        <taxon>Tylenchomorpha</taxon>
        <taxon>Sphaerularioidea</taxon>
        <taxon>Anguinidae</taxon>
        <taxon>Anguininae</taxon>
        <taxon>Ditylenchus</taxon>
    </lineage>
</organism>
<name>A0A915DMP1_9BILA</name>
<reference evidence="2" key="1">
    <citation type="submission" date="2022-11" db="UniProtKB">
        <authorList>
            <consortium name="WormBaseParasite"/>
        </authorList>
    </citation>
    <scope>IDENTIFICATION</scope>
</reference>
<protein>
    <submittedName>
        <fullName evidence="2">Uncharacterized protein</fullName>
    </submittedName>
</protein>
<evidence type="ECO:0000313" key="1">
    <source>
        <dbReference type="Proteomes" id="UP000887574"/>
    </source>
</evidence>
<keyword evidence="1" id="KW-1185">Reference proteome</keyword>